<name>F4WZS5_ACREC</name>
<sequence>MTLSKIRYAVFESWSCNFVGTRGGRRRLERDSCRREQSDTEWTGVGRQSGSQAVRQSGRRADRQARDAGMMANGCIARARRRDTDASPSGAKAKTAEWNYSCSIVYNGRINGLNRRRTTRSLFVIAQRSAAGESQCSVRMPEVAQLRRICSRLGSYCILTIFFGVYEPNIEEKLHPLMSQASWSLVTTGDGGAHAYRHHLAKKADCDDFRVGDAPCCGNRNARFCFDLKAIGLPNLPLSNFYRKFGKD</sequence>
<dbReference type="EMBL" id="GL888480">
    <property type="protein sequence ID" value="EGI60350.1"/>
    <property type="molecule type" value="Genomic_DNA"/>
</dbReference>
<keyword evidence="3" id="KW-1185">Reference proteome</keyword>
<proteinExistence type="predicted"/>
<gene>
    <name evidence="2" type="ORF">G5I_11533</name>
</gene>
<evidence type="ECO:0000313" key="3">
    <source>
        <dbReference type="Proteomes" id="UP000007755"/>
    </source>
</evidence>
<reference evidence="2" key="1">
    <citation type="submission" date="2011-02" db="EMBL/GenBank/DDBJ databases">
        <title>The genome of the leaf-cutting ant Acromyrmex echinatior suggests key adaptations to social evolution and fungus farming.</title>
        <authorList>
            <person name="Nygaard S."/>
            <person name="Zhang G."/>
        </authorList>
    </citation>
    <scope>NUCLEOTIDE SEQUENCE</scope>
</reference>
<organism evidence="3">
    <name type="scientific">Acromyrmex echinatior</name>
    <name type="common">Panamanian leafcutter ant</name>
    <name type="synonym">Acromyrmex octospinosus echinatior</name>
    <dbReference type="NCBI Taxonomy" id="103372"/>
    <lineage>
        <taxon>Eukaryota</taxon>
        <taxon>Metazoa</taxon>
        <taxon>Ecdysozoa</taxon>
        <taxon>Arthropoda</taxon>
        <taxon>Hexapoda</taxon>
        <taxon>Insecta</taxon>
        <taxon>Pterygota</taxon>
        <taxon>Neoptera</taxon>
        <taxon>Endopterygota</taxon>
        <taxon>Hymenoptera</taxon>
        <taxon>Apocrita</taxon>
        <taxon>Aculeata</taxon>
        <taxon>Formicoidea</taxon>
        <taxon>Formicidae</taxon>
        <taxon>Myrmicinae</taxon>
        <taxon>Acromyrmex</taxon>
    </lineage>
</organism>
<feature type="region of interest" description="Disordered" evidence="1">
    <location>
        <begin position="33"/>
        <end position="64"/>
    </location>
</feature>
<dbReference type="Proteomes" id="UP000007755">
    <property type="component" value="Unassembled WGS sequence"/>
</dbReference>
<dbReference type="AlphaFoldDB" id="F4WZS5"/>
<accession>F4WZS5</accession>
<evidence type="ECO:0000313" key="2">
    <source>
        <dbReference type="EMBL" id="EGI60350.1"/>
    </source>
</evidence>
<protein>
    <submittedName>
        <fullName evidence="2">Uncharacterized protein</fullName>
    </submittedName>
</protein>
<dbReference type="InParanoid" id="F4WZS5"/>
<evidence type="ECO:0000256" key="1">
    <source>
        <dbReference type="SAM" id="MobiDB-lite"/>
    </source>
</evidence>